<dbReference type="CDD" id="cd09071">
    <property type="entry name" value="FAR_C"/>
    <property type="match status" value="1"/>
</dbReference>
<evidence type="ECO:0000259" key="5">
    <source>
        <dbReference type="Pfam" id="PF03015"/>
    </source>
</evidence>
<keyword evidence="4" id="KW-0521">NADP</keyword>
<dbReference type="SUPFAM" id="SSF51735">
    <property type="entry name" value="NAD(P)-binding Rossmann-fold domains"/>
    <property type="match status" value="1"/>
</dbReference>
<keyword evidence="7" id="KW-1185">Reference proteome</keyword>
<keyword evidence="2 4" id="KW-0444">Lipid biosynthesis</keyword>
<dbReference type="GeneID" id="112680746"/>
<proteinExistence type="inferred from homology"/>
<protein>
    <recommendedName>
        <fullName evidence="4">Fatty acyl-CoA reductase</fullName>
        <ecNumber evidence="4">1.2.1.84</ecNumber>
    </recommendedName>
</protein>
<organism evidence="7 8">
    <name type="scientific">Sipha flava</name>
    <name type="common">yellow sugarcane aphid</name>
    <dbReference type="NCBI Taxonomy" id="143950"/>
    <lineage>
        <taxon>Eukaryota</taxon>
        <taxon>Metazoa</taxon>
        <taxon>Ecdysozoa</taxon>
        <taxon>Arthropoda</taxon>
        <taxon>Hexapoda</taxon>
        <taxon>Insecta</taxon>
        <taxon>Pterygota</taxon>
        <taxon>Neoptera</taxon>
        <taxon>Paraneoptera</taxon>
        <taxon>Hemiptera</taxon>
        <taxon>Sternorrhyncha</taxon>
        <taxon>Aphidomorpha</taxon>
        <taxon>Aphidoidea</taxon>
        <taxon>Aphididae</taxon>
        <taxon>Sipha</taxon>
    </lineage>
</organism>
<evidence type="ECO:0000256" key="4">
    <source>
        <dbReference type="RuleBase" id="RU363097"/>
    </source>
</evidence>
<dbReference type="GO" id="GO:0102965">
    <property type="term" value="F:alcohol-forming long-chain fatty acyl-CoA reductase activity"/>
    <property type="evidence" value="ECO:0007669"/>
    <property type="project" value="UniProtKB-EC"/>
</dbReference>
<dbReference type="CDD" id="cd05236">
    <property type="entry name" value="FAR-N_SDR_e"/>
    <property type="match status" value="1"/>
</dbReference>
<dbReference type="AlphaFoldDB" id="A0A8B8F7D0"/>
<dbReference type="Proteomes" id="UP000694846">
    <property type="component" value="Unplaced"/>
</dbReference>
<evidence type="ECO:0000256" key="1">
    <source>
        <dbReference type="ARBA" id="ARBA00005928"/>
    </source>
</evidence>
<dbReference type="GO" id="GO:0005777">
    <property type="term" value="C:peroxisome"/>
    <property type="evidence" value="ECO:0007669"/>
    <property type="project" value="TreeGrafter"/>
</dbReference>
<name>A0A8B8F7D0_9HEMI</name>
<dbReference type="InterPro" id="IPR033640">
    <property type="entry name" value="FAR_C"/>
</dbReference>
<keyword evidence="3 4" id="KW-0443">Lipid metabolism</keyword>
<feature type="transmembrane region" description="Helical" evidence="4">
    <location>
        <begin position="489"/>
        <end position="509"/>
    </location>
</feature>
<keyword evidence="4" id="KW-0472">Membrane</keyword>
<reference evidence="8" key="1">
    <citation type="submission" date="2025-08" db="UniProtKB">
        <authorList>
            <consortium name="RefSeq"/>
        </authorList>
    </citation>
    <scope>IDENTIFICATION</scope>
    <source>
        <tissue evidence="8">Whole body</tissue>
    </source>
</reference>
<dbReference type="PANTHER" id="PTHR11011">
    <property type="entry name" value="MALE STERILITY PROTEIN 2-RELATED"/>
    <property type="match status" value="1"/>
</dbReference>
<gene>
    <name evidence="8" type="primary">LOC112680746</name>
</gene>
<dbReference type="Pfam" id="PF07993">
    <property type="entry name" value="NAD_binding_4"/>
    <property type="match status" value="1"/>
</dbReference>
<keyword evidence="4" id="KW-0812">Transmembrane</keyword>
<dbReference type="InterPro" id="IPR013120">
    <property type="entry name" value="FAR_NAD-bd"/>
</dbReference>
<feature type="transmembrane region" description="Helical" evidence="4">
    <location>
        <begin position="361"/>
        <end position="382"/>
    </location>
</feature>
<dbReference type="GO" id="GO:0035336">
    <property type="term" value="P:long-chain fatty-acyl-CoA metabolic process"/>
    <property type="evidence" value="ECO:0007669"/>
    <property type="project" value="TreeGrafter"/>
</dbReference>
<sequence>MNAGISYIASVIEKVRIEANRVQQKQTMEKNIAETFRNGTFLVTGSTGFLGKVLIEKILRTCSVKNLAIIVRSKKGISSKERVEDAYKQALFDRLRIEKPDFMNNIKVIDGDLEKTTISSPDDYQWMIENVDFIFHCAATIKFNEPVESACKINIQGTERILTLATKMKNLKGFVHVSTAYSHCPRDEIKEQYYPTPITSAELQNMISSDKLPSNIVGNWPNTYTFTKSIVENSIATNYGHLPISIFRPSIIGCSVAEPEPGWTDNTNGATGLIASKIAGVLRTIQLDTSKITDIIPIDYTANALICTMWDTVKRYQDPNAFYEEPKIYNYVSSCESAVTWNMMLIYVNEVIKYYPPLTSMWYNFCIFSTNFWIVMILKLLLHRIPAALVDLSLFICGKKPRMLKMYEKLELSIDMVKVFTMREWKFDNINTRKMWSSLRPEDRKTFYYSFEGFDWNSYMNIYFHGIRKHILKEDLNNIETALAKHKKLFWYHHLSIVLIVCLVVHICWMSR</sequence>
<feature type="domain" description="Thioester reductase (TE)" evidence="6">
    <location>
        <begin position="43"/>
        <end position="304"/>
    </location>
</feature>
<evidence type="ECO:0000256" key="3">
    <source>
        <dbReference type="ARBA" id="ARBA00023098"/>
    </source>
</evidence>
<dbReference type="OrthoDB" id="429813at2759"/>
<comment type="catalytic activity">
    <reaction evidence="4">
        <text>a long-chain fatty acyl-CoA + 2 NADPH + 2 H(+) = a long-chain primary fatty alcohol + 2 NADP(+) + CoA</text>
        <dbReference type="Rhea" id="RHEA:52716"/>
        <dbReference type="ChEBI" id="CHEBI:15378"/>
        <dbReference type="ChEBI" id="CHEBI:57287"/>
        <dbReference type="ChEBI" id="CHEBI:57783"/>
        <dbReference type="ChEBI" id="CHEBI:58349"/>
        <dbReference type="ChEBI" id="CHEBI:77396"/>
        <dbReference type="ChEBI" id="CHEBI:83139"/>
        <dbReference type="EC" id="1.2.1.84"/>
    </reaction>
</comment>
<evidence type="ECO:0000313" key="7">
    <source>
        <dbReference type="Proteomes" id="UP000694846"/>
    </source>
</evidence>
<accession>A0A8B8F7D0</accession>
<evidence type="ECO:0000256" key="2">
    <source>
        <dbReference type="ARBA" id="ARBA00022516"/>
    </source>
</evidence>
<keyword evidence="4" id="KW-1133">Transmembrane helix</keyword>
<keyword evidence="4" id="KW-0560">Oxidoreductase</keyword>
<dbReference type="Pfam" id="PF03015">
    <property type="entry name" value="Sterile"/>
    <property type="match status" value="1"/>
</dbReference>
<dbReference type="RefSeq" id="XP_025406724.1">
    <property type="nucleotide sequence ID" value="XM_025550939.1"/>
</dbReference>
<feature type="domain" description="Fatty acyl-CoA reductase C-terminal" evidence="5">
    <location>
        <begin position="382"/>
        <end position="474"/>
    </location>
</feature>
<dbReference type="GO" id="GO:0080019">
    <property type="term" value="F:alcohol-forming very long-chain fatty acyl-CoA reductase activity"/>
    <property type="evidence" value="ECO:0007669"/>
    <property type="project" value="InterPro"/>
</dbReference>
<comment type="similarity">
    <text evidence="1 4">Belongs to the fatty acyl-CoA reductase family.</text>
</comment>
<evidence type="ECO:0000313" key="8">
    <source>
        <dbReference type="RefSeq" id="XP_025406724.1"/>
    </source>
</evidence>
<comment type="function">
    <text evidence="4">Catalyzes the reduction of fatty acyl-CoA to fatty alcohols.</text>
</comment>
<dbReference type="Gene3D" id="3.40.50.720">
    <property type="entry name" value="NAD(P)-binding Rossmann-like Domain"/>
    <property type="match status" value="1"/>
</dbReference>
<dbReference type="EC" id="1.2.1.84" evidence="4"/>
<evidence type="ECO:0000259" key="6">
    <source>
        <dbReference type="Pfam" id="PF07993"/>
    </source>
</evidence>
<dbReference type="PANTHER" id="PTHR11011:SF60">
    <property type="entry name" value="FATTY ACYL-COA REDUCTASE-RELATED"/>
    <property type="match status" value="1"/>
</dbReference>
<dbReference type="InterPro" id="IPR026055">
    <property type="entry name" value="FAR"/>
</dbReference>
<dbReference type="InterPro" id="IPR036291">
    <property type="entry name" value="NAD(P)-bd_dom_sf"/>
</dbReference>